<reference evidence="2" key="1">
    <citation type="submission" date="2008-12" db="EMBL/GenBank/DDBJ databases">
        <title>Complete sequence of plasmid of Thauera sp. MZ1T.</title>
        <authorList>
            <consortium name="US DOE Joint Genome Institute"/>
            <person name="Lucas S."/>
            <person name="Copeland A."/>
            <person name="Lapidus A."/>
            <person name="Glavina del Rio T."/>
            <person name="Dalin E."/>
            <person name="Tice H."/>
            <person name="Bruce D."/>
            <person name="Goodwin L."/>
            <person name="Pitluck S."/>
            <person name="Sims D."/>
            <person name="Brettin T."/>
            <person name="Detter J.C."/>
            <person name="Han C."/>
            <person name="Larimer F."/>
            <person name="Land M."/>
            <person name="Hauser L."/>
            <person name="Kyrpides N."/>
            <person name="Mikhailova N."/>
            <person name="Sayler G.S."/>
        </authorList>
    </citation>
    <scope>NUCLEOTIDE SEQUENCE [LARGE SCALE GENOMIC DNA]</scope>
    <source>
        <strain evidence="2">MZ1T</strain>
        <plasmid evidence="2">pTha01</plasmid>
    </source>
</reference>
<dbReference type="HOGENOM" id="CLU_1033941_0_0_4"/>
<protein>
    <submittedName>
        <fullName evidence="1">Uncharacterized protein</fullName>
    </submittedName>
</protein>
<evidence type="ECO:0000313" key="2">
    <source>
        <dbReference type="Proteomes" id="UP000002186"/>
    </source>
</evidence>
<dbReference type="KEGG" id="tmz:Tmz1t_2349"/>
<dbReference type="AlphaFoldDB" id="B8F0B9"/>
<dbReference type="eggNOG" id="ENOG50346TH">
    <property type="taxonomic scope" value="Bacteria"/>
</dbReference>
<proteinExistence type="predicted"/>
<geneLocation type="plasmid" evidence="1 2">
    <name>pTha01</name>
</geneLocation>
<evidence type="ECO:0000313" key="1">
    <source>
        <dbReference type="EMBL" id="ACK55085.1"/>
    </source>
</evidence>
<keyword evidence="1" id="KW-0614">Plasmid</keyword>
<gene>
    <name evidence="1" type="ordered locus">Tmz1t_2349</name>
</gene>
<dbReference type="Proteomes" id="UP000002186">
    <property type="component" value="Plasmid pTha01"/>
</dbReference>
<keyword evidence="2" id="KW-1185">Reference proteome</keyword>
<sequence>MKNTNRVPLIWEDAQTWMAKVERLLPAIFNDSVVSQLRQEECDDVTTDDLSWLSRLLPGYLSDAHELRSKILEELRSCFTHLAAHHGCRPASLESYTSFGIRPLDAESALEALIKRVCDDHSPSPTEEELRSASAQVDPRYREGRVFFEASRRHLVEHCGHYLLYGSEYAIGILRNVSSEIDYAQLLKLQGRPTLLTCEVPLNWLQWGTLEELTGSLVATYFKRRLEPQYMHPQRGEGFGFEIFRALPPEFIVQVSHPDHVRDPIALYA</sequence>
<dbReference type="EMBL" id="CP001282">
    <property type="protein sequence ID" value="ACK55085.1"/>
    <property type="molecule type" value="Genomic_DNA"/>
</dbReference>
<organism evidence="1 2">
    <name type="scientific">Thauera aminoaromatica</name>
    <dbReference type="NCBI Taxonomy" id="164330"/>
    <lineage>
        <taxon>Bacteria</taxon>
        <taxon>Pseudomonadati</taxon>
        <taxon>Pseudomonadota</taxon>
        <taxon>Betaproteobacteria</taxon>
        <taxon>Rhodocyclales</taxon>
        <taxon>Zoogloeaceae</taxon>
        <taxon>Thauera</taxon>
    </lineage>
</organism>
<name>B8F0B9_THASP</name>
<reference evidence="1 2" key="2">
    <citation type="journal article" date="2012" name="Stand. Genomic Sci.">
        <title>Complete genome sequence of Thauera aminoaromatica strain MZ1T.</title>
        <authorList>
            <person name="Jiang K."/>
            <person name="Sanseverino J."/>
            <person name="Chauhan A."/>
            <person name="Lucas S."/>
            <person name="Copeland A."/>
            <person name="Lapidus A."/>
            <person name="Del Rio T.G."/>
            <person name="Dalin E."/>
            <person name="Tice H."/>
            <person name="Bruce D."/>
            <person name="Goodwin L."/>
            <person name="Pitluck S."/>
            <person name="Sims D."/>
            <person name="Brettin T."/>
            <person name="Detter J.C."/>
            <person name="Han C."/>
            <person name="Chang Y.J."/>
            <person name="Larimer F."/>
            <person name="Land M."/>
            <person name="Hauser L."/>
            <person name="Kyrpides N.C."/>
            <person name="Mikhailova N."/>
            <person name="Moser S."/>
            <person name="Jegier P."/>
            <person name="Close D."/>
            <person name="Debruyn J.M."/>
            <person name="Wang Y."/>
            <person name="Layton A.C."/>
            <person name="Allen M.S."/>
            <person name="Sayler G.S."/>
        </authorList>
    </citation>
    <scope>NUCLEOTIDE SEQUENCE [LARGE SCALE GENOMIC DNA]</scope>
    <source>
        <strain evidence="1 2">MZ1T</strain>
        <plasmid evidence="1">pTha01</plasmid>
    </source>
</reference>
<accession>B8F0B9</accession>